<dbReference type="AlphaFoldDB" id="A0A2D6M0W5"/>
<dbReference type="Proteomes" id="UP000226592">
    <property type="component" value="Unassembled WGS sequence"/>
</dbReference>
<dbReference type="EMBL" id="NZBU01000005">
    <property type="protein sequence ID" value="MAG22029.1"/>
    <property type="molecule type" value="Genomic_DNA"/>
</dbReference>
<feature type="compositionally biased region" description="Polar residues" evidence="1">
    <location>
        <begin position="31"/>
        <end position="48"/>
    </location>
</feature>
<evidence type="ECO:0000313" key="2">
    <source>
        <dbReference type="EMBL" id="MAG22029.1"/>
    </source>
</evidence>
<proteinExistence type="predicted"/>
<accession>A0A2D6M0W5</accession>
<feature type="region of interest" description="Disordered" evidence="1">
    <location>
        <begin position="22"/>
        <end position="59"/>
    </location>
</feature>
<name>A0A2D6M0W5_9ARCH</name>
<comment type="caution">
    <text evidence="2">The sequence shown here is derived from an EMBL/GenBank/DDBJ whole genome shotgun (WGS) entry which is preliminary data.</text>
</comment>
<organism evidence="2 3">
    <name type="scientific">Candidatus Iainarchaeum sp</name>
    <dbReference type="NCBI Taxonomy" id="3101447"/>
    <lineage>
        <taxon>Archaea</taxon>
        <taxon>Candidatus Iainarchaeota</taxon>
        <taxon>Candidatus Iainarchaeia</taxon>
        <taxon>Candidatus Iainarchaeales</taxon>
        <taxon>Candidatus Iainarchaeaceae</taxon>
        <taxon>Candidatus Iainarchaeum</taxon>
    </lineage>
</organism>
<protein>
    <submittedName>
        <fullName evidence="2">Uncharacterized protein</fullName>
    </submittedName>
</protein>
<sequence>MKSLERKSVDLGKILVSVPSAEAKNSKRKCTTSSGLLDRGSSNRQSNAEECEKMERVSI</sequence>
<reference evidence="3" key="1">
    <citation type="submission" date="2017-09" db="EMBL/GenBank/DDBJ databases">
        <title>The Reconstruction of 2,631 Draft Metagenome-Assembled Genomes from the Global Oceans.</title>
        <authorList>
            <person name="Tully B.J."/>
            <person name="Graham E.D."/>
            <person name="Heidelberg J.F."/>
        </authorList>
    </citation>
    <scope>NUCLEOTIDE SEQUENCE [LARGE SCALE GENOMIC DNA]</scope>
</reference>
<evidence type="ECO:0000256" key="1">
    <source>
        <dbReference type="SAM" id="MobiDB-lite"/>
    </source>
</evidence>
<feature type="compositionally biased region" description="Basic and acidic residues" evidence="1">
    <location>
        <begin position="50"/>
        <end position="59"/>
    </location>
</feature>
<gene>
    <name evidence="2" type="ORF">CL943_01810</name>
</gene>
<evidence type="ECO:0000313" key="3">
    <source>
        <dbReference type="Proteomes" id="UP000226592"/>
    </source>
</evidence>